<dbReference type="Proteomes" id="UP000594262">
    <property type="component" value="Unplaced"/>
</dbReference>
<keyword evidence="1" id="KW-0812">Transmembrane</keyword>
<keyword evidence="1" id="KW-1133">Transmembrane helix</keyword>
<organism evidence="2 3">
    <name type="scientific">Clytia hemisphaerica</name>
    <dbReference type="NCBI Taxonomy" id="252671"/>
    <lineage>
        <taxon>Eukaryota</taxon>
        <taxon>Metazoa</taxon>
        <taxon>Cnidaria</taxon>
        <taxon>Hydrozoa</taxon>
        <taxon>Hydroidolina</taxon>
        <taxon>Leptothecata</taxon>
        <taxon>Obeliida</taxon>
        <taxon>Clytiidae</taxon>
        <taxon>Clytia</taxon>
    </lineage>
</organism>
<dbReference type="AlphaFoldDB" id="A0A7M5V7Z0"/>
<reference evidence="2" key="1">
    <citation type="submission" date="2021-01" db="UniProtKB">
        <authorList>
            <consortium name="EnsemblMetazoa"/>
        </authorList>
    </citation>
    <scope>IDENTIFICATION</scope>
</reference>
<evidence type="ECO:0000256" key="1">
    <source>
        <dbReference type="SAM" id="Phobius"/>
    </source>
</evidence>
<protein>
    <submittedName>
        <fullName evidence="2">Uncharacterized protein</fullName>
    </submittedName>
</protein>
<sequence length="133" mass="14902">NYPKSLESSKHFNFGAYFSTHLNTEQLRKMKMLNNHIFIALIVFTLSIGFISSECCKRKDNFGCCGNGKCNIFCCNCDGGCNTQCERTHCDTADWFKCAGIVAECAQPCIDLNAAECVHCMGELYDICKKCYS</sequence>
<evidence type="ECO:0000313" key="2">
    <source>
        <dbReference type="EnsemblMetazoa" id="CLYHEMP005067.1"/>
    </source>
</evidence>
<evidence type="ECO:0000313" key="3">
    <source>
        <dbReference type="Proteomes" id="UP000594262"/>
    </source>
</evidence>
<dbReference type="OrthoDB" id="8015076at2759"/>
<name>A0A7M5V7Z0_9CNID</name>
<keyword evidence="3" id="KW-1185">Reference proteome</keyword>
<proteinExistence type="predicted"/>
<feature type="transmembrane region" description="Helical" evidence="1">
    <location>
        <begin position="33"/>
        <end position="51"/>
    </location>
</feature>
<dbReference type="EnsemblMetazoa" id="CLYHEMT005067.1">
    <property type="protein sequence ID" value="CLYHEMP005067.1"/>
    <property type="gene ID" value="CLYHEMG005067"/>
</dbReference>
<keyword evidence="1" id="KW-0472">Membrane</keyword>
<accession>A0A7M5V7Z0</accession>